<gene>
    <name evidence="3" type="ORF">IWQ62_006615</name>
</gene>
<feature type="compositionally biased region" description="Polar residues" evidence="1">
    <location>
        <begin position="86"/>
        <end position="98"/>
    </location>
</feature>
<keyword evidence="4" id="KW-1185">Reference proteome</keyword>
<dbReference type="PANTHER" id="PTHR22949">
    <property type="entry name" value="WHITE COLLAR 2 PROTEIN WC2"/>
    <property type="match status" value="1"/>
</dbReference>
<sequence>MCTTPTGANTPGSHKRKASELGEDSQASPLHTATLREHVVNRLAQDAYHHQQDLSLSPSRSGSADASVGPSVNSSELMASVDPASALTTPLTNNSPSRSPAPEGRSAPSTGELATIAEECVAHQQPVSTASPTNGNSEDDLSSFSQGQVTLAPSTTITEQTIDGIQWIQFTYTTKGVTSKYSVRVDIEQVNIEALDHDFKQRTAIYPRAYVPYSQYKGNRWNYETECNRLAWALAHLNPHLTTEKRGILQRAVDSYRNRRPDLKSRRVVRQEKLNNGTLRPRSSSRSDSFSAQGAYFLNGGTSSTQSTPGSSSSKTAPSLFNSTTLNRFNRKKSASLSVNPTVTSHYSNTGFPLTIVTQPGHSVPFAPMAPMSAT</sequence>
<accession>A0A9W8AN70</accession>
<name>A0A9W8AN70_9FUNG</name>
<feature type="compositionally biased region" description="Low complexity" evidence="1">
    <location>
        <begin position="280"/>
        <end position="291"/>
    </location>
</feature>
<reference evidence="3" key="1">
    <citation type="submission" date="2022-07" db="EMBL/GenBank/DDBJ databases">
        <title>Phylogenomic reconstructions and comparative analyses of Kickxellomycotina fungi.</title>
        <authorList>
            <person name="Reynolds N.K."/>
            <person name="Stajich J.E."/>
            <person name="Barry K."/>
            <person name="Grigoriev I.V."/>
            <person name="Crous P."/>
            <person name="Smith M.E."/>
        </authorList>
    </citation>
    <scope>NUCLEOTIDE SEQUENCE</scope>
    <source>
        <strain evidence="3">RSA 1196</strain>
    </source>
</reference>
<dbReference type="Proteomes" id="UP001150925">
    <property type="component" value="Unassembled WGS sequence"/>
</dbReference>
<evidence type="ECO:0000259" key="2">
    <source>
        <dbReference type="Pfam" id="PF26087"/>
    </source>
</evidence>
<protein>
    <recommendedName>
        <fullName evidence="2">DUF8032 domain-containing protein</fullName>
    </recommendedName>
</protein>
<feature type="domain" description="DUF8032" evidence="2">
    <location>
        <begin position="166"/>
        <end position="259"/>
    </location>
</feature>
<feature type="compositionally biased region" description="Polar residues" evidence="1">
    <location>
        <begin position="1"/>
        <end position="12"/>
    </location>
</feature>
<proteinExistence type="predicted"/>
<dbReference type="InterPro" id="IPR058345">
    <property type="entry name" value="DUF8032"/>
</dbReference>
<feature type="region of interest" description="Disordered" evidence="1">
    <location>
        <begin position="124"/>
        <end position="147"/>
    </location>
</feature>
<feature type="compositionally biased region" description="Polar residues" evidence="1">
    <location>
        <begin position="315"/>
        <end position="325"/>
    </location>
</feature>
<dbReference type="EMBL" id="JANBPY010003806">
    <property type="protein sequence ID" value="KAJ1950161.1"/>
    <property type="molecule type" value="Genomic_DNA"/>
</dbReference>
<dbReference type="PANTHER" id="PTHR22949:SF0">
    <property type="entry name" value="RE27538P"/>
    <property type="match status" value="1"/>
</dbReference>
<evidence type="ECO:0000313" key="4">
    <source>
        <dbReference type="Proteomes" id="UP001150925"/>
    </source>
</evidence>
<feature type="region of interest" description="Disordered" evidence="1">
    <location>
        <begin position="260"/>
        <end position="325"/>
    </location>
</feature>
<organism evidence="3 4">
    <name type="scientific">Dispira parvispora</name>
    <dbReference type="NCBI Taxonomy" id="1520584"/>
    <lineage>
        <taxon>Eukaryota</taxon>
        <taxon>Fungi</taxon>
        <taxon>Fungi incertae sedis</taxon>
        <taxon>Zoopagomycota</taxon>
        <taxon>Kickxellomycotina</taxon>
        <taxon>Dimargaritomycetes</taxon>
        <taxon>Dimargaritales</taxon>
        <taxon>Dimargaritaceae</taxon>
        <taxon>Dispira</taxon>
    </lineage>
</organism>
<evidence type="ECO:0000256" key="1">
    <source>
        <dbReference type="SAM" id="MobiDB-lite"/>
    </source>
</evidence>
<feature type="compositionally biased region" description="Polar residues" evidence="1">
    <location>
        <begin position="53"/>
        <end position="77"/>
    </location>
</feature>
<dbReference type="OrthoDB" id="5599902at2759"/>
<feature type="compositionally biased region" description="Low complexity" evidence="1">
    <location>
        <begin position="300"/>
        <end position="314"/>
    </location>
</feature>
<feature type="non-terminal residue" evidence="3">
    <location>
        <position position="375"/>
    </location>
</feature>
<feature type="region of interest" description="Disordered" evidence="1">
    <location>
        <begin position="1"/>
        <end position="110"/>
    </location>
</feature>
<dbReference type="Pfam" id="PF26087">
    <property type="entry name" value="DUF8032"/>
    <property type="match status" value="1"/>
</dbReference>
<dbReference type="AlphaFoldDB" id="A0A9W8AN70"/>
<feature type="compositionally biased region" description="Basic and acidic residues" evidence="1">
    <location>
        <begin position="260"/>
        <end position="273"/>
    </location>
</feature>
<evidence type="ECO:0000313" key="3">
    <source>
        <dbReference type="EMBL" id="KAJ1950161.1"/>
    </source>
</evidence>
<feature type="compositionally biased region" description="Polar residues" evidence="1">
    <location>
        <begin position="125"/>
        <end position="147"/>
    </location>
</feature>
<comment type="caution">
    <text evidence="3">The sequence shown here is derived from an EMBL/GenBank/DDBJ whole genome shotgun (WGS) entry which is preliminary data.</text>
</comment>